<dbReference type="GO" id="GO:0004644">
    <property type="term" value="F:phosphoribosylglycinamide formyltransferase activity"/>
    <property type="evidence" value="ECO:0007669"/>
    <property type="project" value="UniProtKB-UniRule"/>
</dbReference>
<feature type="domain" description="Formyl transferase N-terminal" evidence="5">
    <location>
        <begin position="18"/>
        <end position="194"/>
    </location>
</feature>
<gene>
    <name evidence="4" type="primary">purN</name>
    <name evidence="6" type="ORF">HD592_000706</name>
</gene>
<dbReference type="Gene3D" id="3.40.50.170">
    <property type="entry name" value="Formyl transferase, N-terminal domain"/>
    <property type="match status" value="1"/>
</dbReference>
<comment type="function">
    <text evidence="4">Catalyzes the transfer of a formyl group from 10-formyltetrahydrofolate to 5-phospho-ribosyl-glycinamide (GAR), producing 5-phospho-ribosyl-N-formylglycinamide (FGAR) and tetrahydrofolate.</text>
</comment>
<dbReference type="AlphaFoldDB" id="A0A923E5S9"/>
<dbReference type="EMBL" id="JACHMK010000001">
    <property type="protein sequence ID" value="MBB6334141.1"/>
    <property type="molecule type" value="Genomic_DNA"/>
</dbReference>
<evidence type="ECO:0000256" key="4">
    <source>
        <dbReference type="HAMAP-Rule" id="MF_01930"/>
    </source>
</evidence>
<dbReference type="PANTHER" id="PTHR43369">
    <property type="entry name" value="PHOSPHORIBOSYLGLYCINAMIDE FORMYLTRANSFERASE"/>
    <property type="match status" value="1"/>
</dbReference>
<dbReference type="CDD" id="cd08645">
    <property type="entry name" value="FMT_core_GART"/>
    <property type="match status" value="1"/>
</dbReference>
<dbReference type="GO" id="GO:0005829">
    <property type="term" value="C:cytosol"/>
    <property type="evidence" value="ECO:0007669"/>
    <property type="project" value="TreeGrafter"/>
</dbReference>
<comment type="pathway">
    <text evidence="1 4">Purine metabolism; IMP biosynthesis via de novo pathway; N(2)-formyl-N(1)-(5-phospho-D-ribosyl)glycinamide from N(1)-(5-phospho-D-ribosyl)glycinamide (10-formyl THF route): step 1/1.</text>
</comment>
<dbReference type="HAMAP" id="MF_01930">
    <property type="entry name" value="PurN"/>
    <property type="match status" value="1"/>
</dbReference>
<dbReference type="Pfam" id="PF00551">
    <property type="entry name" value="Formyl_trans_N"/>
    <property type="match status" value="1"/>
</dbReference>
<feature type="site" description="Raises pKa of active site His" evidence="4">
    <location>
        <position position="158"/>
    </location>
</feature>
<keyword evidence="3 4" id="KW-0658">Purine biosynthesis</keyword>
<organism evidence="6 7">
    <name type="scientific">Schaalia hyovaginalis</name>
    <dbReference type="NCBI Taxonomy" id="29316"/>
    <lineage>
        <taxon>Bacteria</taxon>
        <taxon>Bacillati</taxon>
        <taxon>Actinomycetota</taxon>
        <taxon>Actinomycetes</taxon>
        <taxon>Actinomycetales</taxon>
        <taxon>Actinomycetaceae</taxon>
        <taxon>Schaalia</taxon>
    </lineage>
</organism>
<dbReference type="EC" id="2.1.2.2" evidence="4"/>
<feature type="binding site" evidence="4">
    <location>
        <position position="120"/>
    </location>
    <ligand>
        <name>(6R)-10-formyltetrahydrofolate</name>
        <dbReference type="ChEBI" id="CHEBI:195366"/>
    </ligand>
</feature>
<evidence type="ECO:0000256" key="1">
    <source>
        <dbReference type="ARBA" id="ARBA00005054"/>
    </source>
</evidence>
<accession>A0A923E5S9</accession>
<dbReference type="RefSeq" id="WP_184451933.1">
    <property type="nucleotide sequence ID" value="NZ_JACHMK010000001.1"/>
</dbReference>
<evidence type="ECO:0000256" key="2">
    <source>
        <dbReference type="ARBA" id="ARBA00022679"/>
    </source>
</evidence>
<evidence type="ECO:0000313" key="7">
    <source>
        <dbReference type="Proteomes" id="UP000617426"/>
    </source>
</evidence>
<keyword evidence="2 4" id="KW-0808">Transferase</keyword>
<dbReference type="SUPFAM" id="SSF53328">
    <property type="entry name" value="Formyltransferase"/>
    <property type="match status" value="1"/>
</dbReference>
<dbReference type="InterPro" id="IPR004607">
    <property type="entry name" value="GART"/>
</dbReference>
<dbReference type="InterPro" id="IPR036477">
    <property type="entry name" value="Formyl_transf_N_sf"/>
</dbReference>
<proteinExistence type="inferred from homology"/>
<feature type="active site" description="Proton donor" evidence="4">
    <location>
        <position position="122"/>
    </location>
</feature>
<evidence type="ECO:0000259" key="5">
    <source>
        <dbReference type="Pfam" id="PF00551"/>
    </source>
</evidence>
<dbReference type="NCBIfam" id="TIGR00639">
    <property type="entry name" value="PurN"/>
    <property type="match status" value="1"/>
</dbReference>
<dbReference type="GO" id="GO:0006189">
    <property type="term" value="P:'de novo' IMP biosynthetic process"/>
    <property type="evidence" value="ECO:0007669"/>
    <property type="project" value="UniProtKB-UniRule"/>
</dbReference>
<comment type="similarity">
    <text evidence="4">Belongs to the GART family.</text>
</comment>
<evidence type="ECO:0000256" key="3">
    <source>
        <dbReference type="ARBA" id="ARBA00022755"/>
    </source>
</evidence>
<feature type="binding site" evidence="4">
    <location>
        <begin position="26"/>
        <end position="28"/>
    </location>
    <ligand>
        <name>N(1)-(5-phospho-beta-D-ribosyl)glycinamide</name>
        <dbReference type="ChEBI" id="CHEBI:143788"/>
    </ligand>
</feature>
<dbReference type="InterPro" id="IPR002376">
    <property type="entry name" value="Formyl_transf_N"/>
</dbReference>
<dbReference type="PANTHER" id="PTHR43369:SF2">
    <property type="entry name" value="PHOSPHORIBOSYLGLYCINAMIDE FORMYLTRANSFERASE"/>
    <property type="match status" value="1"/>
</dbReference>
<dbReference type="Proteomes" id="UP000617426">
    <property type="component" value="Unassembled WGS sequence"/>
</dbReference>
<keyword evidence="7" id="KW-1185">Reference proteome</keyword>
<feature type="binding site" evidence="4">
    <location>
        <begin position="103"/>
        <end position="106"/>
    </location>
    <ligand>
        <name>(6R)-10-formyltetrahydrofolate</name>
        <dbReference type="ChEBI" id="CHEBI:195366"/>
    </ligand>
</feature>
<protein>
    <recommendedName>
        <fullName evidence="4">Phosphoribosylglycinamide formyltransferase</fullName>
        <ecNumber evidence="4">2.1.2.2</ecNumber>
    </recommendedName>
    <alternativeName>
        <fullName evidence="4">5'-phosphoribosylglycinamide transformylase</fullName>
    </alternativeName>
    <alternativeName>
        <fullName evidence="4">GAR transformylase</fullName>
        <shortName evidence="4">GART</shortName>
    </alternativeName>
</protein>
<evidence type="ECO:0000313" key="6">
    <source>
        <dbReference type="EMBL" id="MBB6334141.1"/>
    </source>
</evidence>
<name>A0A923E5S9_9ACTO</name>
<comment type="catalytic activity">
    <reaction evidence="4">
        <text>N(1)-(5-phospho-beta-D-ribosyl)glycinamide + (6R)-10-formyltetrahydrofolate = N(2)-formyl-N(1)-(5-phospho-beta-D-ribosyl)glycinamide + (6S)-5,6,7,8-tetrahydrofolate + H(+)</text>
        <dbReference type="Rhea" id="RHEA:15053"/>
        <dbReference type="ChEBI" id="CHEBI:15378"/>
        <dbReference type="ChEBI" id="CHEBI:57453"/>
        <dbReference type="ChEBI" id="CHEBI:143788"/>
        <dbReference type="ChEBI" id="CHEBI:147286"/>
        <dbReference type="ChEBI" id="CHEBI:195366"/>
        <dbReference type="EC" id="2.1.2.2"/>
    </reaction>
</comment>
<comment type="caution">
    <text evidence="6">The sequence shown here is derived from an EMBL/GenBank/DDBJ whole genome shotgun (WGS) entry which is preliminary data.</text>
</comment>
<sequence length="215" mass="22933">MTVNESESVHAPIPDAGIAVLVSGEGSNMRALVAAAEEPAWGGGIACVLADRRCAAIDWADAHRIPTRVLKLKDHPDRRAWDLALVGALDGFEPDLVVSAGFLKLLGPAVLTRYEGRILNTHNSLLPAFPGVRGPADALESGVKIAGATLFFVDAGTDTGPIIAQTAVPVEDDDTPESLLERIKSAERVQLVESIGCLIREGWTIRGRRVRFGQR</sequence>
<reference evidence="6" key="1">
    <citation type="submission" date="2020-08" db="EMBL/GenBank/DDBJ databases">
        <title>Sequencing the genomes of 1000 actinobacteria strains.</title>
        <authorList>
            <person name="Klenk H.-P."/>
        </authorList>
    </citation>
    <scope>NUCLEOTIDE SEQUENCE</scope>
    <source>
        <strain evidence="6">DSM 10695</strain>
    </source>
</reference>
<feature type="binding site" evidence="4">
    <location>
        <position position="78"/>
    </location>
    <ligand>
        <name>(6R)-10-formyltetrahydrofolate</name>
        <dbReference type="ChEBI" id="CHEBI:195366"/>
    </ligand>
</feature>